<dbReference type="InterPro" id="IPR008271">
    <property type="entry name" value="Ser/Thr_kinase_AS"/>
</dbReference>
<feature type="binding site" evidence="12">
    <location>
        <position position="280"/>
    </location>
    <ligand>
        <name>ATP</name>
        <dbReference type="ChEBI" id="CHEBI:30616"/>
    </ligand>
</feature>
<evidence type="ECO:0000256" key="13">
    <source>
        <dbReference type="SAM" id="Phobius"/>
    </source>
</evidence>
<evidence type="ECO:0000313" key="16">
    <source>
        <dbReference type="Proteomes" id="UP000639772"/>
    </source>
</evidence>
<feature type="domain" description="Protein kinase" evidence="14">
    <location>
        <begin position="252"/>
        <end position="529"/>
    </location>
</feature>
<dbReference type="GO" id="GO:0005886">
    <property type="term" value="C:plasma membrane"/>
    <property type="evidence" value="ECO:0007669"/>
    <property type="project" value="UniProtKB-ARBA"/>
</dbReference>
<dbReference type="PROSITE" id="PS00108">
    <property type="entry name" value="PROTEIN_KINASE_ST"/>
    <property type="match status" value="1"/>
</dbReference>
<organism evidence="15 16">
    <name type="scientific">Vanilla planifolia</name>
    <name type="common">Vanilla</name>
    <dbReference type="NCBI Taxonomy" id="51239"/>
    <lineage>
        <taxon>Eukaryota</taxon>
        <taxon>Viridiplantae</taxon>
        <taxon>Streptophyta</taxon>
        <taxon>Embryophyta</taxon>
        <taxon>Tracheophyta</taxon>
        <taxon>Spermatophyta</taxon>
        <taxon>Magnoliopsida</taxon>
        <taxon>Liliopsida</taxon>
        <taxon>Asparagales</taxon>
        <taxon>Orchidaceae</taxon>
        <taxon>Vanilloideae</taxon>
        <taxon>Vanilleae</taxon>
        <taxon>Vanilla</taxon>
    </lineage>
</organism>
<keyword evidence="4 13" id="KW-0812">Transmembrane</keyword>
<dbReference type="Gene3D" id="3.30.200.20">
    <property type="entry name" value="Phosphorylase Kinase, domain 1"/>
    <property type="match status" value="1"/>
</dbReference>
<dbReference type="InterPro" id="IPR017441">
    <property type="entry name" value="Protein_kinase_ATP_BS"/>
</dbReference>
<keyword evidence="2" id="KW-0723">Serine/threonine-protein kinase</keyword>
<feature type="transmembrane region" description="Helical" evidence="13">
    <location>
        <begin position="179"/>
        <end position="201"/>
    </location>
</feature>
<proteinExistence type="predicted"/>
<keyword evidence="8 12" id="KW-0067">ATP-binding</keyword>
<evidence type="ECO:0000256" key="1">
    <source>
        <dbReference type="ARBA" id="ARBA00004167"/>
    </source>
</evidence>
<comment type="subcellular location">
    <subcellularLocation>
        <location evidence="1">Membrane</location>
        <topology evidence="1">Single-pass membrane protein</topology>
    </subcellularLocation>
</comment>
<evidence type="ECO:0000256" key="12">
    <source>
        <dbReference type="PROSITE-ProRule" id="PRU10141"/>
    </source>
</evidence>
<evidence type="ECO:0000313" key="15">
    <source>
        <dbReference type="EMBL" id="KAG0449295.1"/>
    </source>
</evidence>
<keyword evidence="3" id="KW-0808">Transferase</keyword>
<dbReference type="PANTHER" id="PTHR46008:SF2">
    <property type="entry name" value="LEAF RUST 10 DISEASE-RESISTANCE LOCUS RECEPTOR-LIKE PROTEIN KINASE-LIKE 1.4"/>
    <property type="match status" value="1"/>
</dbReference>
<keyword evidence="9 13" id="KW-1133">Transmembrane helix</keyword>
<dbReference type="FunFam" id="3.30.200.20:FF:000015">
    <property type="entry name" value="Somatic embryogenesis receptor kinase 1"/>
    <property type="match status" value="1"/>
</dbReference>
<protein>
    <recommendedName>
        <fullName evidence="14">Protein kinase domain-containing protein</fullName>
    </recommendedName>
</protein>
<dbReference type="CDD" id="cd14066">
    <property type="entry name" value="STKc_IRAK"/>
    <property type="match status" value="1"/>
</dbReference>
<evidence type="ECO:0000259" key="14">
    <source>
        <dbReference type="PROSITE" id="PS50011"/>
    </source>
</evidence>
<dbReference type="AlphaFoldDB" id="A0A835PBD5"/>
<dbReference type="Gene3D" id="1.10.510.10">
    <property type="entry name" value="Transferase(Phosphotransferase) domain 1"/>
    <property type="match status" value="1"/>
</dbReference>
<keyword evidence="6 12" id="KW-0547">Nucleotide-binding</keyword>
<dbReference type="FunFam" id="1.10.510.10:FF:000161">
    <property type="entry name" value="Wall-associated receptor kinase-like 20"/>
    <property type="match status" value="1"/>
</dbReference>
<evidence type="ECO:0000256" key="11">
    <source>
        <dbReference type="ARBA" id="ARBA00023180"/>
    </source>
</evidence>
<dbReference type="EMBL" id="JADCNM010000194">
    <property type="protein sequence ID" value="KAG0449295.1"/>
    <property type="molecule type" value="Genomic_DNA"/>
</dbReference>
<keyword evidence="7" id="KW-0418">Kinase</keyword>
<sequence length="587" mass="66335">MGGPSNRRYIEGTQGVMEGQENDGRFEYMLCKEKRVNAPYQAIRITMWLPMDMQDVVHQVGLKIIHEGIDLHLPKPSRKAEGVGDKDYMQGYLPEFYNLTLCRNYSLHYWSRWEKNSSEFSRAECEIKIHHPQLEFEMSFNNDDSSLSLLSFGFSAHLKLLKQCFNVNTCTEGSSKSRFIIGLSTGGGVSVFMFFLCFLLYRRWKKNHPLSSNFKGRQSCIGLSSREDPELGSALNPPIFSYNELYKATDGFNSANEIGDGGFGTVYKGKLKDGRVVAVKRLYKNNYRRLEQFMNEVNILSLLRHQSLVSLYGYTSIQSCELLLVYEYAPNGTVADHLHGSHSSETLLPWQVRMSIAIETADALNYLHSVEPQIIHRDVKTNNILLDKSFHAKIADFGLSRLFPLDATHVSTLPQGTPGYVDPEYHQCFQLTDKSDVYSFGVVLMELISSKPAVDISRDRNEVNLASFAVKKIQKQELHELVDHRLGYHSDCNVNWMINMVAALAFRCLQADRESRPGIKEVLEILRGIEGGVNKNEGCLQKGDAEKDETSLLKSMSPFSPNSVTEAWVSTTSSMSTDLASERGIST</sequence>
<dbReference type="InterPro" id="IPR000719">
    <property type="entry name" value="Prot_kinase_dom"/>
</dbReference>
<dbReference type="GO" id="GO:0005524">
    <property type="term" value="F:ATP binding"/>
    <property type="evidence" value="ECO:0007669"/>
    <property type="project" value="UniProtKB-UniRule"/>
</dbReference>
<evidence type="ECO:0000256" key="2">
    <source>
        <dbReference type="ARBA" id="ARBA00022527"/>
    </source>
</evidence>
<dbReference type="PANTHER" id="PTHR46008">
    <property type="entry name" value="LEAF RUST 10 DISEASE-RESISTANCE LOCUS RECEPTOR-LIKE PROTEIN KINASE-LIKE 1.4"/>
    <property type="match status" value="1"/>
</dbReference>
<dbReference type="Pfam" id="PF00069">
    <property type="entry name" value="Pkinase"/>
    <property type="match status" value="1"/>
</dbReference>
<dbReference type="PROSITE" id="PS50011">
    <property type="entry name" value="PROTEIN_KINASE_DOM"/>
    <property type="match status" value="1"/>
</dbReference>
<keyword evidence="10 13" id="KW-0472">Membrane</keyword>
<keyword evidence="11" id="KW-0325">Glycoprotein</keyword>
<evidence type="ECO:0000256" key="10">
    <source>
        <dbReference type="ARBA" id="ARBA00023136"/>
    </source>
</evidence>
<dbReference type="SMART" id="SM00220">
    <property type="entry name" value="S_TKc"/>
    <property type="match status" value="1"/>
</dbReference>
<dbReference type="SUPFAM" id="SSF56112">
    <property type="entry name" value="Protein kinase-like (PK-like)"/>
    <property type="match status" value="1"/>
</dbReference>
<evidence type="ECO:0000256" key="6">
    <source>
        <dbReference type="ARBA" id="ARBA00022741"/>
    </source>
</evidence>
<dbReference type="GO" id="GO:0004674">
    <property type="term" value="F:protein serine/threonine kinase activity"/>
    <property type="evidence" value="ECO:0007669"/>
    <property type="project" value="UniProtKB-KW"/>
</dbReference>
<comment type="caution">
    <text evidence="15">The sequence shown here is derived from an EMBL/GenBank/DDBJ whole genome shotgun (WGS) entry which is preliminary data.</text>
</comment>
<reference evidence="15 16" key="1">
    <citation type="journal article" date="2020" name="Nat. Food">
        <title>A phased Vanilla planifolia genome enables genetic improvement of flavour and production.</title>
        <authorList>
            <person name="Hasing T."/>
            <person name="Tang H."/>
            <person name="Brym M."/>
            <person name="Khazi F."/>
            <person name="Huang T."/>
            <person name="Chambers A.H."/>
        </authorList>
    </citation>
    <scope>NUCLEOTIDE SEQUENCE [LARGE SCALE GENOMIC DNA]</scope>
    <source>
        <tissue evidence="15">Leaf</tissue>
    </source>
</reference>
<evidence type="ECO:0000256" key="5">
    <source>
        <dbReference type="ARBA" id="ARBA00022729"/>
    </source>
</evidence>
<evidence type="ECO:0000256" key="9">
    <source>
        <dbReference type="ARBA" id="ARBA00022989"/>
    </source>
</evidence>
<dbReference type="PROSITE" id="PS00107">
    <property type="entry name" value="PROTEIN_KINASE_ATP"/>
    <property type="match status" value="1"/>
</dbReference>
<dbReference type="InterPro" id="IPR011009">
    <property type="entry name" value="Kinase-like_dom_sf"/>
</dbReference>
<keyword evidence="5" id="KW-0732">Signal</keyword>
<evidence type="ECO:0000256" key="4">
    <source>
        <dbReference type="ARBA" id="ARBA00022692"/>
    </source>
</evidence>
<evidence type="ECO:0000256" key="8">
    <source>
        <dbReference type="ARBA" id="ARBA00022840"/>
    </source>
</evidence>
<evidence type="ECO:0000256" key="7">
    <source>
        <dbReference type="ARBA" id="ARBA00022777"/>
    </source>
</evidence>
<gene>
    <name evidence="15" type="ORF">HPP92_027412</name>
</gene>
<dbReference type="OrthoDB" id="4062651at2759"/>
<name>A0A835PBD5_VANPL</name>
<evidence type="ECO:0000256" key="3">
    <source>
        <dbReference type="ARBA" id="ARBA00022679"/>
    </source>
</evidence>
<accession>A0A835PBD5</accession>
<dbReference type="Proteomes" id="UP000639772">
    <property type="component" value="Unassembled WGS sequence"/>
</dbReference>